<gene>
    <name evidence="2" type="ORF">C7M84_006152</name>
</gene>
<protein>
    <submittedName>
        <fullName evidence="2">Uncharacterized protein</fullName>
    </submittedName>
</protein>
<reference evidence="2 3" key="2">
    <citation type="submission" date="2019-01" db="EMBL/GenBank/DDBJ databases">
        <title>The decoding of complex shrimp genome reveals the adaptation for benthos swimmer, frequently molting mechanism and breeding impact on genome.</title>
        <authorList>
            <person name="Sun Y."/>
            <person name="Gao Y."/>
            <person name="Yu Y."/>
        </authorList>
    </citation>
    <scope>NUCLEOTIDE SEQUENCE [LARGE SCALE GENOMIC DNA]</scope>
    <source>
        <tissue evidence="2">Muscle</tissue>
    </source>
</reference>
<comment type="caution">
    <text evidence="2">The sequence shown here is derived from an EMBL/GenBank/DDBJ whole genome shotgun (WGS) entry which is preliminary data.</text>
</comment>
<evidence type="ECO:0000256" key="1">
    <source>
        <dbReference type="SAM" id="MobiDB-lite"/>
    </source>
</evidence>
<evidence type="ECO:0000313" key="3">
    <source>
        <dbReference type="Proteomes" id="UP000283509"/>
    </source>
</evidence>
<evidence type="ECO:0000313" key="2">
    <source>
        <dbReference type="EMBL" id="ROT75306.1"/>
    </source>
</evidence>
<name>A0A423TFS4_PENVA</name>
<feature type="region of interest" description="Disordered" evidence="1">
    <location>
        <begin position="1"/>
        <end position="65"/>
    </location>
</feature>
<dbReference type="EMBL" id="QCYY01001788">
    <property type="protein sequence ID" value="ROT75306.1"/>
    <property type="molecule type" value="Genomic_DNA"/>
</dbReference>
<feature type="compositionally biased region" description="Basic and acidic residues" evidence="1">
    <location>
        <begin position="1"/>
        <end position="18"/>
    </location>
</feature>
<dbReference type="AlphaFoldDB" id="A0A423TFS4"/>
<proteinExistence type="predicted"/>
<reference evidence="2 3" key="1">
    <citation type="submission" date="2018-04" db="EMBL/GenBank/DDBJ databases">
        <authorList>
            <person name="Zhang X."/>
            <person name="Yuan J."/>
            <person name="Li F."/>
            <person name="Xiang J."/>
        </authorList>
    </citation>
    <scope>NUCLEOTIDE SEQUENCE [LARGE SCALE GENOMIC DNA]</scope>
    <source>
        <tissue evidence="2">Muscle</tissue>
    </source>
</reference>
<dbReference type="Proteomes" id="UP000283509">
    <property type="component" value="Unassembled WGS sequence"/>
</dbReference>
<feature type="compositionally biased region" description="Pro residues" evidence="1">
    <location>
        <begin position="30"/>
        <end position="42"/>
    </location>
</feature>
<accession>A0A423TFS4</accession>
<keyword evidence="3" id="KW-1185">Reference proteome</keyword>
<sequence length="454" mass="48430">MRRGIKDANKPRKQDVRRSTSRQRTFISKNPPPHLSPPPPQTPSADTHPRRLSCQMTGARGSPSRLSRPLLSFLFFLVVLELVSCAGCRRAGGRGAPASVSALESQPRPPTPCLSVRLLLLLQSLRLESQPRPPTPCLGVRGGAWCSCFSLCASSPSPARPRPLSACVEGVVLLLQSLRSSPAPARHALSQRAWRGVGSASVSAPRVPAPPAHALSQRAWRGVVLLLQSLRLESQPRPPTPCLSVRGGAWCSCFSLCASSPSPARPRPVSACVEGRGAPASVSAPRVPAPPAHALSRVRGVVLLLQSLRLESQPRPPRPVSACVEGRGAPASVSAPRVPAPPAHALSQRAWRGVVLLLQSLRLESQPRPPHALSQRAWRGVVLLLQSLRLESQPRPPTPVSACVEGVVLLLQSLRLESQPRPPTPSLSVRGGAWCSCFSLCAYSGRQLHLLCSG</sequence>
<organism evidence="2 3">
    <name type="scientific">Penaeus vannamei</name>
    <name type="common">Whiteleg shrimp</name>
    <name type="synonym">Litopenaeus vannamei</name>
    <dbReference type="NCBI Taxonomy" id="6689"/>
    <lineage>
        <taxon>Eukaryota</taxon>
        <taxon>Metazoa</taxon>
        <taxon>Ecdysozoa</taxon>
        <taxon>Arthropoda</taxon>
        <taxon>Crustacea</taxon>
        <taxon>Multicrustacea</taxon>
        <taxon>Malacostraca</taxon>
        <taxon>Eumalacostraca</taxon>
        <taxon>Eucarida</taxon>
        <taxon>Decapoda</taxon>
        <taxon>Dendrobranchiata</taxon>
        <taxon>Penaeoidea</taxon>
        <taxon>Penaeidae</taxon>
        <taxon>Penaeus</taxon>
    </lineage>
</organism>